<name>A0A0S4JDK0_BODSA</name>
<dbReference type="EMBL" id="CYKH01001429">
    <property type="protein sequence ID" value="CUG87052.1"/>
    <property type="molecule type" value="Genomic_DNA"/>
</dbReference>
<proteinExistence type="predicted"/>
<feature type="domain" description="SAM" evidence="2">
    <location>
        <begin position="366"/>
        <end position="416"/>
    </location>
</feature>
<keyword evidence="4" id="KW-1185">Reference proteome</keyword>
<evidence type="ECO:0000259" key="2">
    <source>
        <dbReference type="Pfam" id="PF00536"/>
    </source>
</evidence>
<dbReference type="AlphaFoldDB" id="A0A0S4JDK0"/>
<organism evidence="3 4">
    <name type="scientific">Bodo saltans</name>
    <name type="common">Flagellated protozoan</name>
    <dbReference type="NCBI Taxonomy" id="75058"/>
    <lineage>
        <taxon>Eukaryota</taxon>
        <taxon>Discoba</taxon>
        <taxon>Euglenozoa</taxon>
        <taxon>Kinetoplastea</taxon>
        <taxon>Metakinetoplastina</taxon>
        <taxon>Eubodonida</taxon>
        <taxon>Bodonidae</taxon>
        <taxon>Bodo</taxon>
    </lineage>
</organism>
<dbReference type="InterPro" id="IPR001660">
    <property type="entry name" value="SAM"/>
</dbReference>
<evidence type="ECO:0000313" key="3">
    <source>
        <dbReference type="EMBL" id="CUG87052.1"/>
    </source>
</evidence>
<dbReference type="OrthoDB" id="240623at2759"/>
<dbReference type="Pfam" id="PF00536">
    <property type="entry name" value="SAM_1"/>
    <property type="match status" value="1"/>
</dbReference>
<evidence type="ECO:0000313" key="4">
    <source>
        <dbReference type="Proteomes" id="UP000051952"/>
    </source>
</evidence>
<dbReference type="InterPro" id="IPR013761">
    <property type="entry name" value="SAM/pointed_sf"/>
</dbReference>
<accession>A0A0S4JDK0</accession>
<dbReference type="Proteomes" id="UP000051952">
    <property type="component" value="Unassembled WGS sequence"/>
</dbReference>
<protein>
    <recommendedName>
        <fullName evidence="2">SAM domain-containing protein</fullName>
    </recommendedName>
</protein>
<dbReference type="SUPFAM" id="SSF47769">
    <property type="entry name" value="SAM/Pointed domain"/>
    <property type="match status" value="1"/>
</dbReference>
<dbReference type="VEuPathDB" id="TriTrypDB:BSAL_01040"/>
<dbReference type="SUPFAM" id="SSF50729">
    <property type="entry name" value="PH domain-like"/>
    <property type="match status" value="1"/>
</dbReference>
<evidence type="ECO:0000256" key="1">
    <source>
        <dbReference type="SAM" id="MobiDB-lite"/>
    </source>
</evidence>
<dbReference type="CDD" id="cd09487">
    <property type="entry name" value="SAM_superfamily"/>
    <property type="match status" value="1"/>
</dbReference>
<reference evidence="4" key="1">
    <citation type="submission" date="2015-09" db="EMBL/GenBank/DDBJ databases">
        <authorList>
            <consortium name="Pathogen Informatics"/>
        </authorList>
    </citation>
    <scope>NUCLEOTIDE SEQUENCE [LARGE SCALE GENOMIC DNA]</scope>
    <source>
        <strain evidence="4">Lake Konstanz</strain>
    </source>
</reference>
<feature type="region of interest" description="Disordered" evidence="1">
    <location>
        <begin position="307"/>
        <end position="355"/>
    </location>
</feature>
<dbReference type="Gene3D" id="1.10.150.50">
    <property type="entry name" value="Transcription Factor, Ets-1"/>
    <property type="match status" value="1"/>
</dbReference>
<gene>
    <name evidence="3" type="ORF">BSAL_01040</name>
</gene>
<feature type="compositionally biased region" description="Gly residues" evidence="1">
    <location>
        <begin position="344"/>
        <end position="353"/>
    </location>
</feature>
<feature type="compositionally biased region" description="Low complexity" evidence="1">
    <location>
        <begin position="332"/>
        <end position="343"/>
    </location>
</feature>
<sequence length="483" mass="53391">MSKAPEPVVISGLVERIKKYTKKWAARFCTFDPAARKFTYSESDKENASVKAYLILTKVIRCAELREGLMGPDVFTMNLEGHLDGDSAKVEQWNMRFPNDEQFESWYEAMRRSLATAGLMEPYNYGLPPVDPRQGLPFARIPITHLFKFVLLEKAIVYSFTQLRFVDPTAVAGATNALADGVLVVGDKLLYLFRPNADVLRCTNLTNITQLHYTKGCTTVALTVKAPEADLVIQVPEGLDVMKHALSVQFRAMNGGKALPVTPIDADKKIEAIAATMRIKPDEGYKIEVASPTAKSRLKHALDQYEKQEGVTFDPNAHRAKKATEKRQNSVGLPSGSASPTGGAAAGGGGGGSSSTAGLDTTIPLVRFLVRLGLTQYGAQLLKQHVDMDVLQCMDLVDLETFGVKNKEHGQKMLDSANDAAFVKKKKKSCVCCRGGGRKRCHRSGAEQHNSSNFRRWWWCSRFTLCGWRRLPCGVVPCSERRR</sequence>
<dbReference type="OMA" id="KEDQWTL"/>